<dbReference type="InterPro" id="IPR029058">
    <property type="entry name" value="AB_hydrolase_fold"/>
</dbReference>
<evidence type="ECO:0000259" key="1">
    <source>
        <dbReference type="Pfam" id="PF12146"/>
    </source>
</evidence>
<proteinExistence type="predicted"/>
<comment type="caution">
    <text evidence="2">The sequence shown here is derived from an EMBL/GenBank/DDBJ whole genome shotgun (WGS) entry which is preliminary data.</text>
</comment>
<evidence type="ECO:0000313" key="3">
    <source>
        <dbReference type="Proteomes" id="UP001623330"/>
    </source>
</evidence>
<dbReference type="InterPro" id="IPR051044">
    <property type="entry name" value="MAG_DAG_Lipase"/>
</dbReference>
<accession>A0ABR4NZT8</accession>
<evidence type="ECO:0000313" key="2">
    <source>
        <dbReference type="EMBL" id="KAL3234857.1"/>
    </source>
</evidence>
<dbReference type="Proteomes" id="UP001623330">
    <property type="component" value="Unassembled WGS sequence"/>
</dbReference>
<reference evidence="2 3" key="1">
    <citation type="submission" date="2024-05" db="EMBL/GenBank/DDBJ databases">
        <title>Long read based assembly of the Candida bracarensis genome reveals expanded adhesin content.</title>
        <authorList>
            <person name="Marcet-Houben M."/>
            <person name="Ksiezopolska E."/>
            <person name="Gabaldon T."/>
        </authorList>
    </citation>
    <scope>NUCLEOTIDE SEQUENCE [LARGE SCALE GENOMIC DNA]</scope>
    <source>
        <strain evidence="2 3">CBM6</strain>
    </source>
</reference>
<dbReference type="SUPFAM" id="SSF53474">
    <property type="entry name" value="alpha/beta-Hydrolases"/>
    <property type="match status" value="1"/>
</dbReference>
<protein>
    <submittedName>
        <fullName evidence="2">Monoglyceride lipase</fullName>
    </submittedName>
</protein>
<gene>
    <name evidence="2" type="ORF">RNJ44_02645</name>
</gene>
<dbReference type="Gene3D" id="3.40.50.1820">
    <property type="entry name" value="alpha/beta hydrolase"/>
    <property type="match status" value="1"/>
</dbReference>
<feature type="domain" description="Serine aminopeptidase S33" evidence="1">
    <location>
        <begin position="37"/>
        <end position="285"/>
    </location>
</feature>
<dbReference type="InterPro" id="IPR022742">
    <property type="entry name" value="Hydrolase_4"/>
</dbReference>
<dbReference type="Pfam" id="PF12146">
    <property type="entry name" value="Hydrolase_4"/>
    <property type="match status" value="1"/>
</dbReference>
<keyword evidence="3" id="KW-1185">Reference proteome</keyword>
<dbReference type="PANTHER" id="PTHR11614">
    <property type="entry name" value="PHOSPHOLIPASE-RELATED"/>
    <property type="match status" value="1"/>
</dbReference>
<sequence>MAIPFPYTVQTTKPDLEYEEFEGAKFGYVLWKVAEGAPKARLLLVHGFGEYTTINSRLMDHLALAGYESFTFDQRGSGVTSPGKLKGLTNEYHTFKDLDHFIEKNLKECGNLPLYLWGHSMGGAIILNYACHGKYREKIAGYIASGPLIILHPHSKPNKLTEWISPMLAKCLGKHRIDTGLDLDGITADPRYREFLQNDKPMSIPMYGSFEQIYDFLERGKRLYNDTNGLVSKKYPKDKPVLVQHGQGDTINDPKGSEKFIELCPSTDKTLKTYKNARHSILSLETDESFNLVFSDLKKWLDAHTTSQSKL</sequence>
<name>A0ABR4NZT8_9SACH</name>
<organism evidence="2 3">
    <name type="scientific">Nakaseomyces bracarensis</name>
    <dbReference type="NCBI Taxonomy" id="273131"/>
    <lineage>
        <taxon>Eukaryota</taxon>
        <taxon>Fungi</taxon>
        <taxon>Dikarya</taxon>
        <taxon>Ascomycota</taxon>
        <taxon>Saccharomycotina</taxon>
        <taxon>Saccharomycetes</taxon>
        <taxon>Saccharomycetales</taxon>
        <taxon>Saccharomycetaceae</taxon>
        <taxon>Nakaseomyces</taxon>
    </lineage>
</organism>
<dbReference type="EMBL" id="JBEVYD010000002">
    <property type="protein sequence ID" value="KAL3234857.1"/>
    <property type="molecule type" value="Genomic_DNA"/>
</dbReference>